<accession>A0AAU9JPR5</accession>
<evidence type="ECO:0000313" key="10">
    <source>
        <dbReference type="EMBL" id="CAG9326984.1"/>
    </source>
</evidence>
<dbReference type="InterPro" id="IPR036909">
    <property type="entry name" value="Cyt_c-like_dom_sf"/>
</dbReference>
<feature type="binding site" description="covalent" evidence="8">
    <location>
        <position position="210"/>
    </location>
    <ligand>
        <name>heme c</name>
        <dbReference type="ChEBI" id="CHEBI:61717"/>
    </ligand>
</feature>
<evidence type="ECO:0000256" key="7">
    <source>
        <dbReference type="ARBA" id="ARBA00023136"/>
    </source>
</evidence>
<keyword evidence="4 8" id="KW-0479">Metal-binding</keyword>
<dbReference type="Pfam" id="PF02167">
    <property type="entry name" value="Cytochrom_C1"/>
    <property type="match status" value="1"/>
</dbReference>
<dbReference type="GO" id="GO:0046872">
    <property type="term" value="F:metal ion binding"/>
    <property type="evidence" value="ECO:0007669"/>
    <property type="project" value="UniProtKB-KW"/>
</dbReference>
<keyword evidence="5 9" id="KW-1133">Transmembrane helix</keyword>
<evidence type="ECO:0000256" key="9">
    <source>
        <dbReference type="SAM" id="Phobius"/>
    </source>
</evidence>
<dbReference type="EMBL" id="CAJZBQ010000041">
    <property type="protein sequence ID" value="CAG9326984.1"/>
    <property type="molecule type" value="Genomic_DNA"/>
</dbReference>
<gene>
    <name evidence="10" type="ORF">BSTOLATCC_MIC42243</name>
</gene>
<evidence type="ECO:0000256" key="4">
    <source>
        <dbReference type="ARBA" id="ARBA00022723"/>
    </source>
</evidence>
<dbReference type="Proteomes" id="UP001162131">
    <property type="component" value="Unassembled WGS sequence"/>
</dbReference>
<name>A0AAU9JPR5_9CILI</name>
<evidence type="ECO:0008006" key="12">
    <source>
        <dbReference type="Google" id="ProtNLM"/>
    </source>
</evidence>
<proteinExistence type="predicted"/>
<evidence type="ECO:0000256" key="1">
    <source>
        <dbReference type="ARBA" id="ARBA00004370"/>
    </source>
</evidence>
<feature type="binding site" description="covalent" evidence="8">
    <location>
        <position position="84"/>
    </location>
    <ligand>
        <name>heme c</name>
        <dbReference type="ChEBI" id="CHEBI:61717"/>
    </ligand>
</feature>
<reference evidence="10" key="1">
    <citation type="submission" date="2021-09" db="EMBL/GenBank/DDBJ databases">
        <authorList>
            <consortium name="AG Swart"/>
            <person name="Singh M."/>
            <person name="Singh A."/>
            <person name="Seah K."/>
            <person name="Emmerich C."/>
        </authorList>
    </citation>
    <scope>NUCLEOTIDE SEQUENCE</scope>
    <source>
        <strain evidence="10">ATCC30299</strain>
    </source>
</reference>
<dbReference type="GO" id="GO:0005739">
    <property type="term" value="C:mitochondrion"/>
    <property type="evidence" value="ECO:0007669"/>
    <property type="project" value="GOC"/>
</dbReference>
<keyword evidence="11" id="KW-1185">Reference proteome</keyword>
<keyword evidence="7 9" id="KW-0472">Membrane</keyword>
<evidence type="ECO:0000313" key="11">
    <source>
        <dbReference type="Proteomes" id="UP001162131"/>
    </source>
</evidence>
<feature type="transmembrane region" description="Helical" evidence="9">
    <location>
        <begin position="253"/>
        <end position="273"/>
    </location>
</feature>
<dbReference type="GO" id="GO:0009055">
    <property type="term" value="F:electron transfer activity"/>
    <property type="evidence" value="ECO:0007669"/>
    <property type="project" value="InterPro"/>
</dbReference>
<comment type="caution">
    <text evidence="10">The sequence shown here is derived from an EMBL/GenBank/DDBJ whole genome shotgun (WGS) entry which is preliminary data.</text>
</comment>
<dbReference type="InterPro" id="IPR002326">
    <property type="entry name" value="Cyt_c1"/>
</dbReference>
<keyword evidence="3 9" id="KW-0812">Transmembrane</keyword>
<dbReference type="SUPFAM" id="SSF46626">
    <property type="entry name" value="Cytochrome c"/>
    <property type="match status" value="1"/>
</dbReference>
<feature type="binding site" description="covalent" evidence="8">
    <location>
        <position position="83"/>
    </location>
    <ligand>
        <name>heme c</name>
        <dbReference type="ChEBI" id="CHEBI:61717"/>
    </ligand>
</feature>
<dbReference type="Gene3D" id="1.10.760.10">
    <property type="entry name" value="Cytochrome c-like domain"/>
    <property type="match status" value="1"/>
</dbReference>
<feature type="binding site" description="covalent" evidence="8">
    <location>
        <position position="80"/>
    </location>
    <ligand>
        <name>heme c</name>
        <dbReference type="ChEBI" id="CHEBI:61717"/>
    </ligand>
</feature>
<protein>
    <recommendedName>
        <fullName evidence="12">Cytochrome c1</fullName>
    </recommendedName>
</protein>
<organism evidence="10 11">
    <name type="scientific">Blepharisma stoltei</name>
    <dbReference type="NCBI Taxonomy" id="1481888"/>
    <lineage>
        <taxon>Eukaryota</taxon>
        <taxon>Sar</taxon>
        <taxon>Alveolata</taxon>
        <taxon>Ciliophora</taxon>
        <taxon>Postciliodesmatophora</taxon>
        <taxon>Heterotrichea</taxon>
        <taxon>Heterotrichida</taxon>
        <taxon>Blepharismidae</taxon>
        <taxon>Blepharisma</taxon>
    </lineage>
</organism>
<evidence type="ECO:0000256" key="2">
    <source>
        <dbReference type="ARBA" id="ARBA00022617"/>
    </source>
</evidence>
<evidence type="ECO:0000256" key="6">
    <source>
        <dbReference type="ARBA" id="ARBA00023004"/>
    </source>
</evidence>
<evidence type="ECO:0000256" key="3">
    <source>
        <dbReference type="ARBA" id="ARBA00022692"/>
    </source>
</evidence>
<dbReference type="GO" id="GO:0016020">
    <property type="term" value="C:membrane"/>
    <property type="evidence" value="ECO:0007669"/>
    <property type="project" value="UniProtKB-SubCell"/>
</dbReference>
<dbReference type="GO" id="GO:0020037">
    <property type="term" value="F:heme binding"/>
    <property type="evidence" value="ECO:0007669"/>
    <property type="project" value="InterPro"/>
</dbReference>
<dbReference type="GO" id="GO:0006122">
    <property type="term" value="P:mitochondrial electron transport, ubiquinol to cytochrome c"/>
    <property type="evidence" value="ECO:0007669"/>
    <property type="project" value="TreeGrafter"/>
</dbReference>
<sequence>MVSLLSTPTLLWASGVYLLWANKKNPECFIYRDDIGQRQGIKGYEEQAMINKFHWPHERYFGSYSALVLRRGFKVFTRSCNTCHAMTQNKYDFLIKKAFRQGELGEIVKELAPVNPGHWYIKGWFRHEWMDRPKRISDYMFSPYISPDHARSANGGLFPSDLSRIGISKPGGPAYVYNIMTGYHYEPPFGIDVPEGKHFNPYFKHMIIGMPRPLYDGMMEYDDGTPASTPQMAYDVAEFCHFMAAKDNLEYRIAWLKFLMMIVISFPFCYFRFKIAKTAMLSMRVELYNVSDGYRKYKYFNRFYKLKRSFGWMRQHPSNFFIGK</sequence>
<dbReference type="PRINTS" id="PR00603">
    <property type="entry name" value="CYTOCHROMEC1"/>
</dbReference>
<keyword evidence="6 8" id="KW-0408">Iron</keyword>
<evidence type="ECO:0000256" key="8">
    <source>
        <dbReference type="PIRSR" id="PIRSR602326-1"/>
    </source>
</evidence>
<dbReference type="PANTHER" id="PTHR10266">
    <property type="entry name" value="CYTOCHROME C1"/>
    <property type="match status" value="1"/>
</dbReference>
<comment type="subcellular location">
    <subcellularLocation>
        <location evidence="1">Membrane</location>
    </subcellularLocation>
</comment>
<dbReference type="AlphaFoldDB" id="A0AAU9JPR5"/>
<keyword evidence="2 8" id="KW-0349">Heme</keyword>
<evidence type="ECO:0000256" key="5">
    <source>
        <dbReference type="ARBA" id="ARBA00022989"/>
    </source>
</evidence>
<dbReference type="PANTHER" id="PTHR10266:SF3">
    <property type="entry name" value="CYTOCHROME C1, HEME PROTEIN, MITOCHONDRIAL"/>
    <property type="match status" value="1"/>
</dbReference>
<comment type="cofactor">
    <cofactor evidence="8">
        <name>heme c</name>
        <dbReference type="ChEBI" id="CHEBI:61717"/>
    </cofactor>
    <text evidence="8">Binds 1 heme c group covalently per subunit.</text>
</comment>